<comment type="caution">
    <text evidence="6">The sequence shown here is derived from an EMBL/GenBank/DDBJ whole genome shotgun (WGS) entry which is preliminary data.</text>
</comment>
<keyword evidence="2" id="KW-0479">Metal-binding</keyword>
<sequence length="1175" mass="135047">MAHQFGKTWWGEHFLQALTDIDYSNRLPRGRSYARNGYVREINTANNRIDAKVKGSRRTPYKVEITLPIFTKAEKTKLVKAITDDPLVLSHLLNRELPHELNEIAQKNKIAVFPNTWSDFDMECSCPDWAVPCKHLASVIYMLSAEIDRNPFLIFQLHGLDILKELAKAAMILNKEMSIPDFEQLFLDEALVVSDENNDNDSNFDLSKVIPQTDNLLSLLETKTVFYDKPFVPILRKNYKAVSRHSKALLNQDVVEFESKVFESMEKLELFINDDTSFHKVIFHSDKGDLTFEASDDGFDSLINFLTRLPKKYEQRLSNDLRVLYRAYHLSLKLADCGAFIPQLLELKKKQNVIRWIPPVINEEVNELFNTLQKDVSQELMQVQINARKRKYLSPREQTITIISLFLTHFIKAAAPASNILYKDTESKIEQLFFNNHKHSFTELSENQIPEAIHQYLQRFYLSDKTYVPLIKIEDNAEENTFNLQLWVENRKDSMQKLLTLHNFIEDKAYNKFKASLFQSLASLSRDFPAIKPLISSSGAEQLIFDADSFAEVLLKILPSVKLLGIRILLPNTLKSLARPKASLKLDSKQSDSTGKSYLNLDEMLQFEWQIAIGDKTIPISEFKKLVRNISGVVNIKGEYVLIDQKEIQTLLNNLDENKDLSRVDLLQSALSEEYHEAKITLSTTARKIINELLKGEQKAIPKNLNATLRPYQERGYQWLYKNSKVGFGSIIADDMGLGKTLQVISLLLQFKHEGRFDTRKALIVVPTTLITNWQKEIERFAPELIPHIYHGAKREFKTDACDLVITSYGMLRSDASKFQKFKWEVLAIDEAQNIKNPGTEQTKIVKKLKAGVKIAISGTPVENRLSEYWSLFDFVNKGYLGSAKYFKKTFASSIENDNNKLQLERFKKITGPFILRRLKTDKSIINDLPEKIEHDCFIQLTKEQTALYQSVVDSMLKSLNNTEANSIERKGLVLKMMTALKQICNHPSQFLKKEDDRVDLSGKTEMLLELLHSICENNEKVLIFTQYKEMGQILARILEDAFDTRPLFLHGGVARQKRDDMVEEFQNKKHVKIFILSIKAGGTGLNLTAANHVIHYDLWWNPAVEAQATDRAFRIGQKKNVLVHRIISKGTFEEKINQMLQDKKHLADLTVATGEKWIGDLSDNELQELVQIKA</sequence>
<evidence type="ECO:0000259" key="5">
    <source>
        <dbReference type="PROSITE" id="PS51194"/>
    </source>
</evidence>
<keyword evidence="2" id="KW-0862">Zinc</keyword>
<evidence type="ECO:0008006" key="8">
    <source>
        <dbReference type="Google" id="ProtNLM"/>
    </source>
</evidence>
<dbReference type="FunFam" id="3.40.50.300:FF:000533">
    <property type="entry name" value="Helicase, Snf2 family"/>
    <property type="match status" value="1"/>
</dbReference>
<dbReference type="PROSITE" id="PS51192">
    <property type="entry name" value="HELICASE_ATP_BIND_1"/>
    <property type="match status" value="1"/>
</dbReference>
<dbReference type="GO" id="GO:0008270">
    <property type="term" value="F:zinc ion binding"/>
    <property type="evidence" value="ECO:0007669"/>
    <property type="project" value="UniProtKB-KW"/>
</dbReference>
<accession>A0A2N3I4L2</accession>
<dbReference type="InterPro" id="IPR038718">
    <property type="entry name" value="SNF2-like_sf"/>
</dbReference>
<dbReference type="InterPro" id="IPR001650">
    <property type="entry name" value="Helicase_C-like"/>
</dbReference>
<protein>
    <recommendedName>
        <fullName evidence="8">Helicase SNF2</fullName>
    </recommendedName>
</protein>
<dbReference type="GO" id="GO:0015616">
    <property type="term" value="F:DNA translocase activity"/>
    <property type="evidence" value="ECO:0007669"/>
    <property type="project" value="TreeGrafter"/>
</dbReference>
<dbReference type="Gene3D" id="3.40.50.300">
    <property type="entry name" value="P-loop containing nucleotide triphosphate hydrolases"/>
    <property type="match status" value="1"/>
</dbReference>
<dbReference type="InterPro" id="IPR027417">
    <property type="entry name" value="P-loop_NTPase"/>
</dbReference>
<dbReference type="CDD" id="cd18793">
    <property type="entry name" value="SF2_C_SNF"/>
    <property type="match status" value="1"/>
</dbReference>
<dbReference type="PROSITE" id="PS50966">
    <property type="entry name" value="ZF_SWIM"/>
    <property type="match status" value="1"/>
</dbReference>
<dbReference type="InterPro" id="IPR014001">
    <property type="entry name" value="Helicase_ATP-bd"/>
</dbReference>
<evidence type="ECO:0000313" key="7">
    <source>
        <dbReference type="Proteomes" id="UP000233618"/>
    </source>
</evidence>
<dbReference type="AlphaFoldDB" id="A0A2N3I4L2"/>
<gene>
    <name evidence="6" type="ORF">BZG01_13355</name>
</gene>
<evidence type="ECO:0000256" key="2">
    <source>
        <dbReference type="PROSITE-ProRule" id="PRU00325"/>
    </source>
</evidence>
<dbReference type="SMART" id="SM00490">
    <property type="entry name" value="HELICc"/>
    <property type="match status" value="1"/>
</dbReference>
<dbReference type="InterPro" id="IPR007527">
    <property type="entry name" value="Znf_SWIM"/>
</dbReference>
<dbReference type="Pfam" id="PF12419">
    <property type="entry name" value="DUF3670"/>
    <property type="match status" value="1"/>
</dbReference>
<dbReference type="SUPFAM" id="SSF52540">
    <property type="entry name" value="P-loop containing nucleoside triphosphate hydrolases"/>
    <property type="match status" value="2"/>
</dbReference>
<dbReference type="Proteomes" id="UP000233618">
    <property type="component" value="Unassembled WGS sequence"/>
</dbReference>
<evidence type="ECO:0000259" key="3">
    <source>
        <dbReference type="PROSITE" id="PS50966"/>
    </source>
</evidence>
<dbReference type="SMART" id="SM00487">
    <property type="entry name" value="DEXDc"/>
    <property type="match status" value="1"/>
</dbReference>
<feature type="domain" description="Helicase C-terminal" evidence="5">
    <location>
        <begin position="1008"/>
        <end position="1163"/>
    </location>
</feature>
<dbReference type="Gene3D" id="3.40.50.10810">
    <property type="entry name" value="Tandem AAA-ATPase domain"/>
    <property type="match status" value="1"/>
</dbReference>
<name>A0A2N3I4L2_9BACT</name>
<reference evidence="6 7" key="1">
    <citation type="journal article" date="2017" name="Front. Microbiol.">
        <title>Labilibaculum manganireducens gen. nov., sp. nov. and Labilibaculum filiforme sp. nov., Novel Bacteroidetes Isolated from Subsurface Sediments of the Baltic Sea.</title>
        <authorList>
            <person name="Vandieken V."/>
            <person name="Marshall I.P."/>
            <person name="Niemann H."/>
            <person name="Engelen B."/>
            <person name="Cypionka H."/>
        </authorList>
    </citation>
    <scope>NUCLEOTIDE SEQUENCE [LARGE SCALE GENOMIC DNA]</scope>
    <source>
        <strain evidence="6 7">59.10-2M</strain>
    </source>
</reference>
<evidence type="ECO:0000313" key="6">
    <source>
        <dbReference type="EMBL" id="PKQ65236.1"/>
    </source>
</evidence>
<organism evidence="6 7">
    <name type="scientific">Labilibaculum manganireducens</name>
    <dbReference type="NCBI Taxonomy" id="1940525"/>
    <lineage>
        <taxon>Bacteria</taxon>
        <taxon>Pseudomonadati</taxon>
        <taxon>Bacteroidota</taxon>
        <taxon>Bacteroidia</taxon>
        <taxon>Marinilabiliales</taxon>
        <taxon>Marinifilaceae</taxon>
        <taxon>Labilibaculum</taxon>
    </lineage>
</organism>
<dbReference type="CDD" id="cd18012">
    <property type="entry name" value="DEXQc_arch_SWI2_SNF2"/>
    <property type="match status" value="1"/>
</dbReference>
<dbReference type="InterPro" id="IPR022138">
    <property type="entry name" value="DUF3670"/>
</dbReference>
<proteinExistence type="predicted"/>
<evidence type="ECO:0000259" key="4">
    <source>
        <dbReference type="PROSITE" id="PS51192"/>
    </source>
</evidence>
<dbReference type="InterPro" id="IPR050496">
    <property type="entry name" value="SNF2_RAD54_helicase_repair"/>
</dbReference>
<dbReference type="PANTHER" id="PTHR45629">
    <property type="entry name" value="SNF2/RAD54 FAMILY MEMBER"/>
    <property type="match status" value="1"/>
</dbReference>
<feature type="domain" description="Helicase ATP-binding" evidence="4">
    <location>
        <begin position="721"/>
        <end position="879"/>
    </location>
</feature>
<dbReference type="InterPro" id="IPR000330">
    <property type="entry name" value="SNF2_N"/>
</dbReference>
<dbReference type="Pfam" id="PF00176">
    <property type="entry name" value="SNF2-rel_dom"/>
    <property type="match status" value="1"/>
</dbReference>
<dbReference type="PANTHER" id="PTHR45629:SF7">
    <property type="entry name" value="DNA EXCISION REPAIR PROTEIN ERCC-6-RELATED"/>
    <property type="match status" value="1"/>
</dbReference>
<dbReference type="GO" id="GO:0005524">
    <property type="term" value="F:ATP binding"/>
    <property type="evidence" value="ECO:0007669"/>
    <property type="project" value="InterPro"/>
</dbReference>
<keyword evidence="2" id="KW-0863">Zinc-finger</keyword>
<dbReference type="InterPro" id="IPR049730">
    <property type="entry name" value="SNF2/RAD54-like_C"/>
</dbReference>
<feature type="domain" description="SWIM-type" evidence="3">
    <location>
        <begin position="109"/>
        <end position="144"/>
    </location>
</feature>
<dbReference type="Pfam" id="PF00271">
    <property type="entry name" value="Helicase_C"/>
    <property type="match status" value="1"/>
</dbReference>
<keyword evidence="1" id="KW-0378">Hydrolase</keyword>
<keyword evidence="7" id="KW-1185">Reference proteome</keyword>
<dbReference type="RefSeq" id="WP_101310345.1">
    <property type="nucleotide sequence ID" value="NZ_MVDE01000020.1"/>
</dbReference>
<evidence type="ECO:0000256" key="1">
    <source>
        <dbReference type="ARBA" id="ARBA00022801"/>
    </source>
</evidence>
<dbReference type="GO" id="GO:0016787">
    <property type="term" value="F:hydrolase activity"/>
    <property type="evidence" value="ECO:0007669"/>
    <property type="project" value="UniProtKB-KW"/>
</dbReference>
<dbReference type="EMBL" id="MVDE01000020">
    <property type="protein sequence ID" value="PKQ65236.1"/>
    <property type="molecule type" value="Genomic_DNA"/>
</dbReference>
<dbReference type="PROSITE" id="PS51194">
    <property type="entry name" value="HELICASE_CTER"/>
    <property type="match status" value="1"/>
</dbReference>